<evidence type="ECO:0000313" key="4">
    <source>
        <dbReference type="Proteomes" id="UP001183535"/>
    </source>
</evidence>
<evidence type="ECO:0000256" key="1">
    <source>
        <dbReference type="SAM" id="SignalP"/>
    </source>
</evidence>
<comment type="caution">
    <text evidence="3">The sequence shown here is derived from an EMBL/GenBank/DDBJ whole genome shotgun (WGS) entry which is preliminary data.</text>
</comment>
<feature type="chain" id="PRO_5044801853" evidence="1">
    <location>
        <begin position="24"/>
        <end position="363"/>
    </location>
</feature>
<evidence type="ECO:0000259" key="2">
    <source>
        <dbReference type="Pfam" id="PF09084"/>
    </source>
</evidence>
<dbReference type="Proteomes" id="UP001183535">
    <property type="component" value="Unassembled WGS sequence"/>
</dbReference>
<dbReference type="PROSITE" id="PS51257">
    <property type="entry name" value="PROKAR_LIPOPROTEIN"/>
    <property type="match status" value="1"/>
</dbReference>
<dbReference type="PANTHER" id="PTHR30024">
    <property type="entry name" value="ALIPHATIC SULFONATES-BINDING PROTEIN-RELATED"/>
    <property type="match status" value="1"/>
</dbReference>
<feature type="signal peptide" evidence="1">
    <location>
        <begin position="1"/>
        <end position="23"/>
    </location>
</feature>
<dbReference type="RefSeq" id="WP_093836153.1">
    <property type="nucleotide sequence ID" value="NZ_JAVRES010000019.1"/>
</dbReference>
<keyword evidence="4" id="KW-1185">Reference proteome</keyword>
<dbReference type="EMBL" id="JAVRES010000019">
    <property type="protein sequence ID" value="MDT0438647.1"/>
    <property type="molecule type" value="Genomic_DNA"/>
</dbReference>
<evidence type="ECO:0000313" key="3">
    <source>
        <dbReference type="EMBL" id="MDT0438647.1"/>
    </source>
</evidence>
<dbReference type="InterPro" id="IPR015168">
    <property type="entry name" value="SsuA/THI5"/>
</dbReference>
<reference evidence="4" key="1">
    <citation type="submission" date="2023-07" db="EMBL/GenBank/DDBJ databases">
        <title>30 novel species of actinomycetes from the DSMZ collection.</title>
        <authorList>
            <person name="Nouioui I."/>
        </authorList>
    </citation>
    <scope>NUCLEOTIDE SEQUENCE [LARGE SCALE GENOMIC DNA]</scope>
    <source>
        <strain evidence="4">DSM 41981</strain>
    </source>
</reference>
<dbReference type="Pfam" id="PF09084">
    <property type="entry name" value="NMT1"/>
    <property type="match status" value="1"/>
</dbReference>
<gene>
    <name evidence="3" type="ORF">RM877_28600</name>
</gene>
<feature type="domain" description="SsuA/THI5-like" evidence="2">
    <location>
        <begin position="62"/>
        <end position="269"/>
    </location>
</feature>
<dbReference type="SUPFAM" id="SSF53850">
    <property type="entry name" value="Periplasmic binding protein-like II"/>
    <property type="match status" value="1"/>
</dbReference>
<organism evidence="3 4">
    <name type="scientific">Streptomyces doudnae</name>
    <dbReference type="NCBI Taxonomy" id="3075536"/>
    <lineage>
        <taxon>Bacteria</taxon>
        <taxon>Bacillati</taxon>
        <taxon>Actinomycetota</taxon>
        <taxon>Actinomycetes</taxon>
        <taxon>Kitasatosporales</taxon>
        <taxon>Streptomycetaceae</taxon>
        <taxon>Streptomyces</taxon>
    </lineage>
</organism>
<keyword evidence="1" id="KW-0732">Signal</keyword>
<protein>
    <submittedName>
        <fullName evidence="3">ABC transporter substrate-binding protein</fullName>
    </submittedName>
</protein>
<sequence>MRSHTSRLISAITVAVTAVSLLAACGNPAERRASSERLPAGKTCPTAKTTGSIQIGMSAPLTVFAPLTLADQTGAFKKAGLDVTVEQIPTADSLPLVAQGKLDAQATSYSTAHYNVVNSGVDLRFVHPFDNQVKEPPGTAVPGYWARKDVVGSADNPDFRALRGKKVSTPTGGTGASAKILGDKLAGVGLSLSDVQMSIQVGPDALAALENGAVSAAWISAPLEIEAAKNSDLVPVAGYAPGVTGTTLLAGPKFVDRPEVLVRYLQVLSEVTEKYLQGDYRKNAETVSLLSEASGVKEDVIRKSALLRFDSTFSMKGVEDYLGKLQTFLSKSNELDYKKPLATSELVDTTFTEALATCAPPSK</sequence>
<dbReference type="Gene3D" id="3.40.190.10">
    <property type="entry name" value="Periplasmic binding protein-like II"/>
    <property type="match status" value="2"/>
</dbReference>
<dbReference type="AlphaFoldDB" id="A0ABD5EV84"/>
<name>A0ABD5EV84_9ACTN</name>
<accession>A0ABD5EV84</accession>
<proteinExistence type="predicted"/>